<dbReference type="InterPro" id="IPR000673">
    <property type="entry name" value="Sig_transdc_resp-reg_Me-estase"/>
</dbReference>
<dbReference type="SMART" id="SM00448">
    <property type="entry name" value="REC"/>
    <property type="match status" value="1"/>
</dbReference>
<evidence type="ECO:0000259" key="9">
    <source>
        <dbReference type="PROSITE" id="PS50122"/>
    </source>
</evidence>
<dbReference type="CDD" id="cd16432">
    <property type="entry name" value="CheB_Rec"/>
    <property type="match status" value="1"/>
</dbReference>
<keyword evidence="2 5" id="KW-0145">Chemotaxis</keyword>
<dbReference type="GO" id="GO:0000156">
    <property type="term" value="F:phosphorelay response regulator activity"/>
    <property type="evidence" value="ECO:0007669"/>
    <property type="project" value="InterPro"/>
</dbReference>
<comment type="caution">
    <text evidence="11">The sequence shown here is derived from an EMBL/GenBank/DDBJ whole genome shotgun (WGS) entry which is preliminary data.</text>
</comment>
<accession>A0A2M9ZHW5</accession>
<evidence type="ECO:0000256" key="5">
    <source>
        <dbReference type="HAMAP-Rule" id="MF_00099"/>
    </source>
</evidence>
<evidence type="ECO:0000313" key="13">
    <source>
        <dbReference type="Proteomes" id="UP000231990"/>
    </source>
</evidence>
<proteinExistence type="inferred from homology"/>
<keyword evidence="5 7" id="KW-0597">Phosphoprotein</keyword>
<dbReference type="RefSeq" id="WP_100714047.1">
    <property type="nucleotide sequence ID" value="NZ_NPDY01000009.1"/>
</dbReference>
<dbReference type="GO" id="GO:0008984">
    <property type="term" value="F:protein-glutamate methylesterase activity"/>
    <property type="evidence" value="ECO:0007669"/>
    <property type="project" value="UniProtKB-UniRule"/>
</dbReference>
<dbReference type="InterPro" id="IPR011006">
    <property type="entry name" value="CheY-like_superfamily"/>
</dbReference>
<comment type="similarity">
    <text evidence="5">Belongs to the CheB family.</text>
</comment>
<dbReference type="EC" id="3.1.1.61" evidence="5"/>
<dbReference type="Proteomes" id="UP000231962">
    <property type="component" value="Unassembled WGS sequence"/>
</dbReference>
<dbReference type="EMBL" id="NPDZ01000027">
    <property type="protein sequence ID" value="PJZ71657.1"/>
    <property type="molecule type" value="Genomic_DNA"/>
</dbReference>
<dbReference type="PANTHER" id="PTHR42872">
    <property type="entry name" value="PROTEIN-GLUTAMATE METHYLESTERASE/PROTEIN-GLUTAMINE GLUTAMINASE"/>
    <property type="match status" value="1"/>
</dbReference>
<feature type="active site" evidence="5 6">
    <location>
        <position position="208"/>
    </location>
</feature>
<dbReference type="PANTHER" id="PTHR42872:SF6">
    <property type="entry name" value="PROTEIN-GLUTAMATE METHYLESTERASE_PROTEIN-GLUTAMINE GLUTAMINASE"/>
    <property type="match status" value="1"/>
</dbReference>
<dbReference type="Gene3D" id="3.40.50.2300">
    <property type="match status" value="1"/>
</dbReference>
<comment type="catalytic activity">
    <reaction evidence="4 5">
        <text>[protein]-L-glutamate 5-O-methyl ester + H2O = L-glutamyl-[protein] + methanol + H(+)</text>
        <dbReference type="Rhea" id="RHEA:23236"/>
        <dbReference type="Rhea" id="RHEA-COMP:10208"/>
        <dbReference type="Rhea" id="RHEA-COMP:10311"/>
        <dbReference type="ChEBI" id="CHEBI:15377"/>
        <dbReference type="ChEBI" id="CHEBI:15378"/>
        <dbReference type="ChEBI" id="CHEBI:17790"/>
        <dbReference type="ChEBI" id="CHEBI:29973"/>
        <dbReference type="ChEBI" id="CHEBI:82795"/>
        <dbReference type="EC" id="3.1.1.61"/>
    </reaction>
</comment>
<keyword evidence="3 5" id="KW-0378">Hydrolase</keyword>
<dbReference type="InterPro" id="IPR008248">
    <property type="entry name" value="CheB-like"/>
</dbReference>
<dbReference type="Gene3D" id="3.40.50.180">
    <property type="entry name" value="Methylesterase CheB, C-terminal domain"/>
    <property type="match status" value="1"/>
</dbReference>
<comment type="domain">
    <text evidence="5">Contains a C-terminal catalytic domain, and an N-terminal region which modulates catalytic activity.</text>
</comment>
<dbReference type="PROSITE" id="PS50110">
    <property type="entry name" value="RESPONSE_REGULATORY"/>
    <property type="match status" value="1"/>
</dbReference>
<dbReference type="AlphaFoldDB" id="A0A2M9ZHW5"/>
<comment type="PTM">
    <text evidence="5">Phosphorylated by CheA. Phosphorylation of the N-terminal regulatory domain activates the methylesterase activity.</text>
</comment>
<dbReference type="PIRSF" id="PIRSF000876">
    <property type="entry name" value="RR_chemtxs_CheB"/>
    <property type="match status" value="1"/>
</dbReference>
<evidence type="ECO:0000256" key="2">
    <source>
        <dbReference type="ARBA" id="ARBA00022500"/>
    </source>
</evidence>
<dbReference type="GO" id="GO:0005737">
    <property type="term" value="C:cytoplasm"/>
    <property type="evidence" value="ECO:0007669"/>
    <property type="project" value="UniProtKB-SubCell"/>
</dbReference>
<comment type="subcellular location">
    <subcellularLocation>
        <location evidence="5">Cytoplasm</location>
    </subcellularLocation>
</comment>
<evidence type="ECO:0000259" key="8">
    <source>
        <dbReference type="PROSITE" id="PS50110"/>
    </source>
</evidence>
<dbReference type="HAMAP" id="MF_00099">
    <property type="entry name" value="CheB_chemtxs"/>
    <property type="match status" value="1"/>
</dbReference>
<dbReference type="SUPFAM" id="SSF52738">
    <property type="entry name" value="Methylesterase CheB, C-terminal domain"/>
    <property type="match status" value="1"/>
</dbReference>
<keyword evidence="1 5" id="KW-0963">Cytoplasm</keyword>
<dbReference type="Pfam" id="PF00072">
    <property type="entry name" value="Response_reg"/>
    <property type="match status" value="1"/>
</dbReference>
<name>A0A2M9ZHW5_9LEPT</name>
<dbReference type="Pfam" id="PF01339">
    <property type="entry name" value="CheB_methylest"/>
    <property type="match status" value="1"/>
</dbReference>
<protein>
    <recommendedName>
        <fullName evidence="5">Protein-glutamate methylesterase/protein-glutamine glutaminase</fullName>
        <ecNumber evidence="5">3.1.1.61</ecNumber>
        <ecNumber evidence="5">3.5.1.44</ecNumber>
    </recommendedName>
</protein>
<evidence type="ECO:0000256" key="1">
    <source>
        <dbReference type="ARBA" id="ARBA00022490"/>
    </source>
</evidence>
<reference evidence="12 13" key="1">
    <citation type="submission" date="2017-07" db="EMBL/GenBank/DDBJ databases">
        <title>Leptospira spp. isolated from tropical soils.</title>
        <authorList>
            <person name="Thibeaux R."/>
            <person name="Iraola G."/>
            <person name="Ferres I."/>
            <person name="Bierque E."/>
            <person name="Girault D."/>
            <person name="Soupe-Gilbert M.-E."/>
            <person name="Picardeau M."/>
            <person name="Goarant C."/>
        </authorList>
    </citation>
    <scope>NUCLEOTIDE SEQUENCE [LARGE SCALE GENOMIC DNA]</scope>
    <source>
        <strain evidence="11 13">FH1-B-B1</strain>
        <strain evidence="10 12">FH1-B-C1</strain>
    </source>
</reference>
<sequence length="365" mass="39566">MQAQFKSATAKRKVSVFVVDDSLVYRNLLRSALTQDPEIEFLGTAIDGKFALPKIAQLKPDIVILDVEMPELDGIQTLAEIKKRFPETKVIMLSALTIEGAKITLKALEMGAIDFVPKPSADGSGVEGVGEALVSLTAKIKELQNHERIISIQETAPPPPKVSGVARKLDNQFRLCAIGISTGGPIALRQLFSGIPYGFEGTIVVAQHMPPLFTNYLAESLSQASNITVKEAEDGEVLKKGVAYIAPGGKQLEVIHDSEGPKAKVFSGPPAELCKPSVNILFHSLARSFPRETIGVIMTGMGEDGYLGLKELRENGAYLLAQNQESCTVYGMPNRPTKEGLINEVLNVEKLAERITQLFQRSGKK</sequence>
<dbReference type="OrthoDB" id="9793421at2"/>
<dbReference type="EC" id="3.5.1.44" evidence="5"/>
<dbReference type="InterPro" id="IPR035909">
    <property type="entry name" value="CheB_C"/>
</dbReference>
<gene>
    <name evidence="5" type="primary">cheB</name>
    <name evidence="10" type="ORF">CH360_10785</name>
    <name evidence="11" type="ORF">CH373_18320</name>
</gene>
<comment type="function">
    <text evidence="5">Involved in chemotaxis. Part of a chemotaxis signal transduction system that modulates chemotaxis in response to various stimuli. Catalyzes the demethylation of specific methylglutamate residues introduced into the chemoreceptors (methyl-accepting chemotaxis proteins or MCP) by CheR. Also mediates the irreversible deamidation of specific glutamine residues to glutamic acid.</text>
</comment>
<evidence type="ECO:0000256" key="7">
    <source>
        <dbReference type="PROSITE-ProRule" id="PRU00169"/>
    </source>
</evidence>
<dbReference type="Proteomes" id="UP000231990">
    <property type="component" value="Unassembled WGS sequence"/>
</dbReference>
<dbReference type="PROSITE" id="PS50122">
    <property type="entry name" value="CHEB"/>
    <property type="match status" value="1"/>
</dbReference>
<keyword evidence="12" id="KW-1185">Reference proteome</keyword>
<feature type="domain" description="Response regulatory" evidence="8">
    <location>
        <begin position="15"/>
        <end position="133"/>
    </location>
</feature>
<dbReference type="EMBL" id="NPDY01000009">
    <property type="protein sequence ID" value="PJZ69485.1"/>
    <property type="molecule type" value="Genomic_DNA"/>
</dbReference>
<organism evidence="11 13">
    <name type="scientific">Leptospira perolatii</name>
    <dbReference type="NCBI Taxonomy" id="2023191"/>
    <lineage>
        <taxon>Bacteria</taxon>
        <taxon>Pseudomonadati</taxon>
        <taxon>Spirochaetota</taxon>
        <taxon>Spirochaetia</taxon>
        <taxon>Leptospirales</taxon>
        <taxon>Leptospiraceae</taxon>
        <taxon>Leptospira</taxon>
    </lineage>
</organism>
<feature type="active site" evidence="5 6">
    <location>
        <position position="181"/>
    </location>
</feature>
<feature type="modified residue" description="4-aspartylphosphate" evidence="5 7">
    <location>
        <position position="66"/>
    </location>
</feature>
<dbReference type="GO" id="GO:0050568">
    <property type="term" value="F:protein-glutamine glutaminase activity"/>
    <property type="evidence" value="ECO:0007669"/>
    <property type="project" value="UniProtKB-UniRule"/>
</dbReference>
<evidence type="ECO:0000313" key="10">
    <source>
        <dbReference type="EMBL" id="PJZ69485.1"/>
    </source>
</evidence>
<dbReference type="CDD" id="cd17541">
    <property type="entry name" value="REC_CheB-like"/>
    <property type="match status" value="1"/>
</dbReference>
<evidence type="ECO:0000256" key="3">
    <source>
        <dbReference type="ARBA" id="ARBA00022801"/>
    </source>
</evidence>
<evidence type="ECO:0000313" key="12">
    <source>
        <dbReference type="Proteomes" id="UP000231962"/>
    </source>
</evidence>
<dbReference type="SUPFAM" id="SSF52172">
    <property type="entry name" value="CheY-like"/>
    <property type="match status" value="1"/>
</dbReference>
<comment type="catalytic activity">
    <reaction evidence="5">
        <text>L-glutaminyl-[protein] + H2O = L-glutamyl-[protein] + NH4(+)</text>
        <dbReference type="Rhea" id="RHEA:16441"/>
        <dbReference type="Rhea" id="RHEA-COMP:10207"/>
        <dbReference type="Rhea" id="RHEA-COMP:10208"/>
        <dbReference type="ChEBI" id="CHEBI:15377"/>
        <dbReference type="ChEBI" id="CHEBI:28938"/>
        <dbReference type="ChEBI" id="CHEBI:29973"/>
        <dbReference type="ChEBI" id="CHEBI:30011"/>
        <dbReference type="EC" id="3.5.1.44"/>
    </reaction>
</comment>
<dbReference type="GO" id="GO:0006935">
    <property type="term" value="P:chemotaxis"/>
    <property type="evidence" value="ECO:0007669"/>
    <property type="project" value="UniProtKB-UniRule"/>
</dbReference>
<evidence type="ECO:0000256" key="6">
    <source>
        <dbReference type="PROSITE-ProRule" id="PRU00050"/>
    </source>
</evidence>
<dbReference type="InterPro" id="IPR001789">
    <property type="entry name" value="Sig_transdc_resp-reg_receiver"/>
</dbReference>
<evidence type="ECO:0000313" key="11">
    <source>
        <dbReference type="EMBL" id="PJZ71657.1"/>
    </source>
</evidence>
<feature type="domain" description="CheB-type methylesterase" evidence="9">
    <location>
        <begin position="169"/>
        <end position="362"/>
    </location>
</feature>
<feature type="active site" evidence="5 6">
    <location>
        <position position="304"/>
    </location>
</feature>
<evidence type="ECO:0000256" key="4">
    <source>
        <dbReference type="ARBA" id="ARBA00048267"/>
    </source>
</evidence>
<dbReference type="NCBIfam" id="NF001965">
    <property type="entry name" value="PRK00742.1"/>
    <property type="match status" value="1"/>
</dbReference>